<keyword evidence="2" id="KW-1185">Reference proteome</keyword>
<sequence length="60" mass="6747">VMLQAVAFPILLQNNQELNSVELVEGSTYLGQPLPFSITALIWIEVLVIGYIELQRNAEF</sequence>
<dbReference type="EMBL" id="LXQA010384937">
    <property type="protein sequence ID" value="MCI48311.1"/>
    <property type="molecule type" value="Genomic_DNA"/>
</dbReference>
<accession>A0A392SHF7</accession>
<dbReference type="AlphaFoldDB" id="A0A392SHF7"/>
<protein>
    <submittedName>
        <fullName evidence="1">Chlorophyll a-b binding protein CP29.1 chloroplastic-like</fullName>
    </submittedName>
</protein>
<organism evidence="1 2">
    <name type="scientific">Trifolium medium</name>
    <dbReference type="NCBI Taxonomy" id="97028"/>
    <lineage>
        <taxon>Eukaryota</taxon>
        <taxon>Viridiplantae</taxon>
        <taxon>Streptophyta</taxon>
        <taxon>Embryophyta</taxon>
        <taxon>Tracheophyta</taxon>
        <taxon>Spermatophyta</taxon>
        <taxon>Magnoliopsida</taxon>
        <taxon>eudicotyledons</taxon>
        <taxon>Gunneridae</taxon>
        <taxon>Pentapetalae</taxon>
        <taxon>rosids</taxon>
        <taxon>fabids</taxon>
        <taxon>Fabales</taxon>
        <taxon>Fabaceae</taxon>
        <taxon>Papilionoideae</taxon>
        <taxon>50 kb inversion clade</taxon>
        <taxon>NPAAA clade</taxon>
        <taxon>Hologalegina</taxon>
        <taxon>IRL clade</taxon>
        <taxon>Trifolieae</taxon>
        <taxon>Trifolium</taxon>
    </lineage>
</organism>
<name>A0A392SHF7_9FABA</name>
<reference evidence="1 2" key="1">
    <citation type="journal article" date="2018" name="Front. Plant Sci.">
        <title>Red Clover (Trifolium pratense) and Zigzag Clover (T. medium) - A Picture of Genomic Similarities and Differences.</title>
        <authorList>
            <person name="Dluhosova J."/>
            <person name="Istvanek J."/>
            <person name="Nedelnik J."/>
            <person name="Repkova J."/>
        </authorList>
    </citation>
    <scope>NUCLEOTIDE SEQUENCE [LARGE SCALE GENOMIC DNA]</scope>
    <source>
        <strain evidence="2">cv. 10/8</strain>
        <tissue evidence="1">Leaf</tissue>
    </source>
</reference>
<dbReference type="Gene3D" id="1.10.3460.10">
    <property type="entry name" value="Chlorophyll a/b binding protein domain"/>
    <property type="match status" value="1"/>
</dbReference>
<evidence type="ECO:0000313" key="2">
    <source>
        <dbReference type="Proteomes" id="UP000265520"/>
    </source>
</evidence>
<feature type="non-terminal residue" evidence="1">
    <location>
        <position position="1"/>
    </location>
</feature>
<evidence type="ECO:0000313" key="1">
    <source>
        <dbReference type="EMBL" id="MCI48311.1"/>
    </source>
</evidence>
<proteinExistence type="predicted"/>
<comment type="caution">
    <text evidence="1">The sequence shown here is derived from an EMBL/GenBank/DDBJ whole genome shotgun (WGS) entry which is preliminary data.</text>
</comment>
<dbReference type="Proteomes" id="UP000265520">
    <property type="component" value="Unassembled WGS sequence"/>
</dbReference>